<dbReference type="Proteomes" id="UP000037510">
    <property type="component" value="Unassembled WGS sequence"/>
</dbReference>
<evidence type="ECO:0000313" key="3">
    <source>
        <dbReference type="Proteomes" id="UP000037510"/>
    </source>
</evidence>
<dbReference type="EMBL" id="JTDY01000640">
    <property type="protein sequence ID" value="KOB76373.1"/>
    <property type="molecule type" value="Genomic_DNA"/>
</dbReference>
<evidence type="ECO:0000256" key="1">
    <source>
        <dbReference type="SAM" id="MobiDB-lite"/>
    </source>
</evidence>
<proteinExistence type="predicted"/>
<dbReference type="Gene3D" id="3.30.70.1820">
    <property type="entry name" value="L1 transposable element, RRM domain"/>
    <property type="match status" value="1"/>
</dbReference>
<feature type="region of interest" description="Disordered" evidence="1">
    <location>
        <begin position="186"/>
        <end position="221"/>
    </location>
</feature>
<keyword evidence="2" id="KW-0540">Nuclease</keyword>
<keyword evidence="2" id="KW-0808">Transferase</keyword>
<dbReference type="GO" id="GO:0003964">
    <property type="term" value="F:RNA-directed DNA polymerase activity"/>
    <property type="evidence" value="ECO:0007669"/>
    <property type="project" value="UniProtKB-KW"/>
</dbReference>
<keyword evidence="2" id="KW-0378">Hydrolase</keyword>
<gene>
    <name evidence="2" type="ORF">OBRU01_06045</name>
</gene>
<reference evidence="2 3" key="1">
    <citation type="journal article" date="2015" name="Genome Biol. Evol.">
        <title>The genome of winter moth (Operophtera brumata) provides a genomic perspective on sexual dimorphism and phenology.</title>
        <authorList>
            <person name="Derks M.F."/>
            <person name="Smit S."/>
            <person name="Salis L."/>
            <person name="Schijlen E."/>
            <person name="Bossers A."/>
            <person name="Mateman C."/>
            <person name="Pijl A.S."/>
            <person name="de Ridder D."/>
            <person name="Groenen M.A."/>
            <person name="Visser M.E."/>
            <person name="Megens H.J."/>
        </authorList>
    </citation>
    <scope>NUCLEOTIDE SEQUENCE [LARGE SCALE GENOMIC DNA]</scope>
    <source>
        <strain evidence="2">WM2013NL</strain>
        <tissue evidence="2">Head and thorax</tissue>
    </source>
</reference>
<protein>
    <submittedName>
        <fullName evidence="2">Endonuclease-reverse transcriptase</fullName>
    </submittedName>
</protein>
<sequence>MNEVMQAISAIAKQIKETDSKLSSKIDSIDEKLCNFKLELDDLKLRHEKQEERLDYLEKEIRIRNLVFFGISDEEKSYFDLEEIILKIINENLQLECNSSEVQHVRRIGKKGDKPRPIMLGLSTYGKKVLILKNKNKLIGTGVYIKEDYPPKVLQERKNLQEQLKIETDGGKKAFIKNNKLIVVEEANGTPKNSNTDNRNKKRTRPNEKSPNTNTEEKFRTMKTHKTIMANRNITQYLSFPNINQPRKKTLEKEDLTEL</sequence>
<keyword evidence="2" id="KW-0255">Endonuclease</keyword>
<organism evidence="2 3">
    <name type="scientific">Operophtera brumata</name>
    <name type="common">Winter moth</name>
    <name type="synonym">Phalaena brumata</name>
    <dbReference type="NCBI Taxonomy" id="104452"/>
    <lineage>
        <taxon>Eukaryota</taxon>
        <taxon>Metazoa</taxon>
        <taxon>Ecdysozoa</taxon>
        <taxon>Arthropoda</taxon>
        <taxon>Hexapoda</taxon>
        <taxon>Insecta</taxon>
        <taxon>Pterygota</taxon>
        <taxon>Neoptera</taxon>
        <taxon>Endopterygota</taxon>
        <taxon>Lepidoptera</taxon>
        <taxon>Glossata</taxon>
        <taxon>Ditrysia</taxon>
        <taxon>Geometroidea</taxon>
        <taxon>Geometridae</taxon>
        <taxon>Larentiinae</taxon>
        <taxon>Operophtera</taxon>
    </lineage>
</organism>
<keyword evidence="2" id="KW-0548">Nucleotidyltransferase</keyword>
<dbReference type="AlphaFoldDB" id="A0A0L7LLD6"/>
<name>A0A0L7LLD6_OPEBR</name>
<evidence type="ECO:0000313" key="2">
    <source>
        <dbReference type="EMBL" id="KOB76373.1"/>
    </source>
</evidence>
<keyword evidence="2" id="KW-0695">RNA-directed DNA polymerase</keyword>
<comment type="caution">
    <text evidence="2">The sequence shown here is derived from an EMBL/GenBank/DDBJ whole genome shotgun (WGS) entry which is preliminary data.</text>
</comment>
<keyword evidence="3" id="KW-1185">Reference proteome</keyword>
<accession>A0A0L7LLD6</accession>
<dbReference type="GO" id="GO:0004519">
    <property type="term" value="F:endonuclease activity"/>
    <property type="evidence" value="ECO:0007669"/>
    <property type="project" value="UniProtKB-KW"/>
</dbReference>